<dbReference type="GeneTree" id="ENSGT00950000182912"/>
<accession>A0A667XLB0</accession>
<name>A0A667XLB0_9TELE</name>
<dbReference type="InParanoid" id="A0A667XLB0"/>
<protein>
    <recommendedName>
        <fullName evidence="3">Sterile alpha motif domain-containing protein 3-like</fullName>
    </recommendedName>
</protein>
<dbReference type="PANTHER" id="PTHR31025">
    <property type="entry name" value="SI:CH211-196P9.1-RELATED"/>
    <property type="match status" value="1"/>
</dbReference>
<proteinExistence type="predicted"/>
<dbReference type="PANTHER" id="PTHR31025:SF19">
    <property type="entry name" value="SI:CH73-42K18.1-RELATED"/>
    <property type="match status" value="1"/>
</dbReference>
<keyword evidence="2" id="KW-1185">Reference proteome</keyword>
<sequence length="378" mass="43428">MVMIIRVVVQDSDIRKITLPEKPDDTDTLIKLLGECLELKYKFTIQYEDPDFNNALCNLTDISDLPKRATLKIFPVLMSPVPIPSSSQGESVHSDQLSIQSSSTELKKEWPENFEIPRFSVHVEHRLRQGNAAFLNNGKRLDVGRDLKHDILVGLAGTMYTYKEYPSEDNFNQVAEALIKTHPCLTEPGSSTGWTRWKRSIELKMAFYRAKMRKHGCSDMALKREGESSGTSVYNRGIKKPKISELNFLEDKNEDGLESKRVEAVEEMKKKFPNLTMIAQLMTYTRVMRRQELLFSKPPVHETLERWPGLFTENQVIFVEFSQFTGKNLKQEFYTALDLHTARFLEIFRSKGGAQGEILHEFLGQTGSRVWHSFTSPL</sequence>
<dbReference type="Ensembl" id="ENSMMDT00005013411.1">
    <property type="protein sequence ID" value="ENSMMDP00005013039.1"/>
    <property type="gene ID" value="ENSMMDG00005006828.1"/>
</dbReference>
<reference evidence="1" key="1">
    <citation type="submission" date="2019-06" db="EMBL/GenBank/DDBJ databases">
        <authorList>
            <consortium name="Wellcome Sanger Institute Data Sharing"/>
        </authorList>
    </citation>
    <scope>NUCLEOTIDE SEQUENCE [LARGE SCALE GENOMIC DNA]</scope>
</reference>
<organism evidence="1 2">
    <name type="scientific">Myripristis murdjan</name>
    <name type="common">pinecone soldierfish</name>
    <dbReference type="NCBI Taxonomy" id="586833"/>
    <lineage>
        <taxon>Eukaryota</taxon>
        <taxon>Metazoa</taxon>
        <taxon>Chordata</taxon>
        <taxon>Craniata</taxon>
        <taxon>Vertebrata</taxon>
        <taxon>Euteleostomi</taxon>
        <taxon>Actinopterygii</taxon>
        <taxon>Neopterygii</taxon>
        <taxon>Teleostei</taxon>
        <taxon>Neoteleostei</taxon>
        <taxon>Acanthomorphata</taxon>
        <taxon>Holocentriformes</taxon>
        <taxon>Holocentridae</taxon>
        <taxon>Myripristis</taxon>
    </lineage>
</organism>
<reference evidence="1" key="3">
    <citation type="submission" date="2025-09" db="UniProtKB">
        <authorList>
            <consortium name="Ensembl"/>
        </authorList>
    </citation>
    <scope>IDENTIFICATION</scope>
</reference>
<dbReference type="AlphaFoldDB" id="A0A667XLB0"/>
<evidence type="ECO:0000313" key="1">
    <source>
        <dbReference type="Ensembl" id="ENSMMDP00005013039.1"/>
    </source>
</evidence>
<evidence type="ECO:0000313" key="2">
    <source>
        <dbReference type="Proteomes" id="UP000472263"/>
    </source>
</evidence>
<reference evidence="1" key="2">
    <citation type="submission" date="2025-08" db="UniProtKB">
        <authorList>
            <consortium name="Ensembl"/>
        </authorList>
    </citation>
    <scope>IDENTIFICATION</scope>
</reference>
<dbReference type="Proteomes" id="UP000472263">
    <property type="component" value="Chromosome 13"/>
</dbReference>
<evidence type="ECO:0008006" key="3">
    <source>
        <dbReference type="Google" id="ProtNLM"/>
    </source>
</evidence>